<keyword evidence="4 8" id="KW-0547">Nucleotide-binding</keyword>
<feature type="binding site" evidence="8">
    <location>
        <position position="44"/>
    </location>
    <ligand>
        <name>GTP</name>
        <dbReference type="ChEBI" id="CHEBI:37565"/>
    </ligand>
</feature>
<dbReference type="GO" id="GO:0046872">
    <property type="term" value="F:metal ion binding"/>
    <property type="evidence" value="ECO:0007669"/>
    <property type="project" value="UniProtKB-KW"/>
</dbReference>
<keyword evidence="5 8" id="KW-0460">Magnesium</keyword>
<comment type="function">
    <text evidence="8">Transfers a GMP moiety from GTP to Mo-molybdopterin (Mo-MPT) cofactor (Moco or molybdenum cofactor) to form Mo-molybdopterin guanine dinucleotide (Mo-MGD) cofactor.</text>
</comment>
<evidence type="ECO:0000256" key="6">
    <source>
        <dbReference type="ARBA" id="ARBA00023134"/>
    </source>
</evidence>
<keyword evidence="2 8" id="KW-0808">Transferase</keyword>
<feature type="binding site" evidence="8">
    <location>
        <begin position="31"/>
        <end position="33"/>
    </location>
    <ligand>
        <name>GTP</name>
        <dbReference type="ChEBI" id="CHEBI:37565"/>
    </ligand>
</feature>
<evidence type="ECO:0000256" key="4">
    <source>
        <dbReference type="ARBA" id="ARBA00022741"/>
    </source>
</evidence>
<dbReference type="Pfam" id="PF12804">
    <property type="entry name" value="NTP_transf_3"/>
    <property type="match status" value="1"/>
</dbReference>
<feature type="binding site" evidence="8">
    <location>
        <position position="72"/>
    </location>
    <ligand>
        <name>GTP</name>
        <dbReference type="ChEBI" id="CHEBI:37565"/>
    </ligand>
</feature>
<organism evidence="10 11">
    <name type="scientific">Paragemmobacter aquarius</name>
    <dbReference type="NCBI Taxonomy" id="2169400"/>
    <lineage>
        <taxon>Bacteria</taxon>
        <taxon>Pseudomonadati</taxon>
        <taxon>Pseudomonadota</taxon>
        <taxon>Alphaproteobacteria</taxon>
        <taxon>Rhodobacterales</taxon>
        <taxon>Paracoccaceae</taxon>
        <taxon>Paragemmobacter</taxon>
    </lineage>
</organism>
<feature type="domain" description="MobA-like NTP transferase" evidence="9">
    <location>
        <begin position="28"/>
        <end position="177"/>
    </location>
</feature>
<evidence type="ECO:0000313" key="11">
    <source>
        <dbReference type="Proteomes" id="UP000244496"/>
    </source>
</evidence>
<feature type="binding site" evidence="8">
    <location>
        <position position="121"/>
    </location>
    <ligand>
        <name>GTP</name>
        <dbReference type="ChEBI" id="CHEBI:37565"/>
    </ligand>
</feature>
<evidence type="ECO:0000256" key="7">
    <source>
        <dbReference type="ARBA" id="ARBA00023150"/>
    </source>
</evidence>
<evidence type="ECO:0000256" key="2">
    <source>
        <dbReference type="ARBA" id="ARBA00022679"/>
    </source>
</evidence>
<keyword evidence="1 8" id="KW-0963">Cytoplasm</keyword>
<dbReference type="GO" id="GO:0005737">
    <property type="term" value="C:cytoplasm"/>
    <property type="evidence" value="ECO:0007669"/>
    <property type="project" value="UniProtKB-SubCell"/>
</dbReference>
<comment type="catalytic activity">
    <reaction evidence="8">
        <text>Mo-molybdopterin + GTP + H(+) = Mo-molybdopterin guanine dinucleotide + diphosphate</text>
        <dbReference type="Rhea" id="RHEA:34243"/>
        <dbReference type="ChEBI" id="CHEBI:15378"/>
        <dbReference type="ChEBI" id="CHEBI:33019"/>
        <dbReference type="ChEBI" id="CHEBI:37565"/>
        <dbReference type="ChEBI" id="CHEBI:71302"/>
        <dbReference type="ChEBI" id="CHEBI:71310"/>
        <dbReference type="EC" id="2.7.7.77"/>
    </reaction>
</comment>
<protein>
    <recommendedName>
        <fullName evidence="8">Molybdenum cofactor guanylyltransferase</fullName>
        <shortName evidence="8">MoCo guanylyltransferase</shortName>
        <ecNumber evidence="8">2.7.7.77</ecNumber>
    </recommendedName>
    <alternativeName>
        <fullName evidence="8">GTP:molybdopterin guanylyltransferase</fullName>
    </alternativeName>
    <alternativeName>
        <fullName evidence="8">Mo-MPT guanylyltransferase</fullName>
    </alternativeName>
    <alternativeName>
        <fullName evidence="8">Molybdopterin guanylyltransferase</fullName>
    </alternativeName>
    <alternativeName>
        <fullName evidence="8">Molybdopterin-guanine dinucleotide synthase</fullName>
        <shortName evidence="8">MGD synthase</shortName>
    </alternativeName>
</protein>
<dbReference type="AlphaFoldDB" id="A0A2S0UP80"/>
<dbReference type="InterPro" id="IPR029044">
    <property type="entry name" value="Nucleotide-diphossugar_trans"/>
</dbReference>
<dbReference type="GO" id="GO:0061603">
    <property type="term" value="F:molybdenum cofactor guanylyltransferase activity"/>
    <property type="evidence" value="ECO:0007669"/>
    <property type="project" value="UniProtKB-EC"/>
</dbReference>
<evidence type="ECO:0000259" key="9">
    <source>
        <dbReference type="Pfam" id="PF12804"/>
    </source>
</evidence>
<evidence type="ECO:0000313" key="10">
    <source>
        <dbReference type="EMBL" id="AWB49602.1"/>
    </source>
</evidence>
<keyword evidence="3 8" id="KW-0479">Metal-binding</keyword>
<name>A0A2S0UP80_9RHOB</name>
<comment type="domain">
    <text evidence="8">The N-terminal domain determines nucleotide recognition and specific binding, while the C-terminal domain determines the specific binding to the target protein.</text>
</comment>
<dbReference type="KEGG" id="geh:HYN69_14830"/>
<dbReference type="EC" id="2.7.7.77" evidence="8"/>
<dbReference type="Gene3D" id="3.90.550.10">
    <property type="entry name" value="Spore Coat Polysaccharide Biosynthesis Protein SpsA, Chain A"/>
    <property type="match status" value="1"/>
</dbReference>
<sequence length="217" mass="22149">MRGFTLGASGLTPFGEEGKGGLPVRLFGVILAGGQGRRMGGADKALLRLAGQTLLARAVGRLEPQVERLAINANGDASRFAALGLPVLADARSEGPLSGVLVGMDWAVAGGATAIVTVAVDCPFFPGDLVPQLALAAERSAGGVALARSGGDDHPTFGLWPVGLRDALRAFLASGEKPRVRAFADMHAAVRADFPDDGAFGNLNTPDDLARAEALLA</sequence>
<dbReference type="CDD" id="cd02503">
    <property type="entry name" value="MobA"/>
    <property type="match status" value="1"/>
</dbReference>
<dbReference type="Proteomes" id="UP000244496">
    <property type="component" value="Chromosome"/>
</dbReference>
<evidence type="ECO:0000256" key="3">
    <source>
        <dbReference type="ARBA" id="ARBA00022723"/>
    </source>
</evidence>
<dbReference type="InterPro" id="IPR013482">
    <property type="entry name" value="Molybde_CF_guanTrfase"/>
</dbReference>
<dbReference type="PANTHER" id="PTHR19136">
    <property type="entry name" value="MOLYBDENUM COFACTOR GUANYLYLTRANSFERASE"/>
    <property type="match status" value="1"/>
</dbReference>
<keyword evidence="7 8" id="KW-0501">Molybdenum cofactor biosynthesis</keyword>
<dbReference type="EMBL" id="CP028918">
    <property type="protein sequence ID" value="AWB49602.1"/>
    <property type="molecule type" value="Genomic_DNA"/>
</dbReference>
<comment type="cofactor">
    <cofactor evidence="8">
        <name>Mg(2+)</name>
        <dbReference type="ChEBI" id="CHEBI:18420"/>
    </cofactor>
</comment>
<evidence type="ECO:0000256" key="8">
    <source>
        <dbReference type="HAMAP-Rule" id="MF_00316"/>
    </source>
</evidence>
<dbReference type="GO" id="GO:1902758">
    <property type="term" value="P:bis(molybdopterin guanine dinucleotide)molybdenum biosynthetic process"/>
    <property type="evidence" value="ECO:0007669"/>
    <property type="project" value="TreeGrafter"/>
</dbReference>
<evidence type="ECO:0000256" key="5">
    <source>
        <dbReference type="ARBA" id="ARBA00022842"/>
    </source>
</evidence>
<comment type="subunit">
    <text evidence="8">Monomer.</text>
</comment>
<dbReference type="GO" id="GO:0005525">
    <property type="term" value="F:GTP binding"/>
    <property type="evidence" value="ECO:0007669"/>
    <property type="project" value="UniProtKB-UniRule"/>
</dbReference>
<dbReference type="SUPFAM" id="SSF53448">
    <property type="entry name" value="Nucleotide-diphospho-sugar transferases"/>
    <property type="match status" value="1"/>
</dbReference>
<feature type="binding site" evidence="8">
    <location>
        <position position="90"/>
    </location>
    <ligand>
        <name>GTP</name>
        <dbReference type="ChEBI" id="CHEBI:37565"/>
    </ligand>
</feature>
<dbReference type="OrthoDB" id="9788394at2"/>
<dbReference type="HAMAP" id="MF_00316">
    <property type="entry name" value="MobA"/>
    <property type="match status" value="1"/>
</dbReference>
<reference evidence="10 11" key="1">
    <citation type="submission" date="2018-04" db="EMBL/GenBank/DDBJ databases">
        <title>Genome sequencing of Gemmobacter.</title>
        <authorList>
            <person name="Yi H."/>
            <person name="Baek M.-G."/>
        </authorList>
    </citation>
    <scope>NUCLEOTIDE SEQUENCE [LARGE SCALE GENOMIC DNA]</scope>
    <source>
        <strain evidence="10 11">HYN0069</strain>
    </source>
</reference>
<keyword evidence="10" id="KW-0548">Nucleotidyltransferase</keyword>
<comment type="subcellular location">
    <subcellularLocation>
        <location evidence="8">Cytoplasm</location>
    </subcellularLocation>
</comment>
<keyword evidence="6 8" id="KW-0342">GTP-binding</keyword>
<dbReference type="InterPro" id="IPR025877">
    <property type="entry name" value="MobA-like_NTP_Trfase"/>
</dbReference>
<evidence type="ECO:0000256" key="1">
    <source>
        <dbReference type="ARBA" id="ARBA00022490"/>
    </source>
</evidence>
<dbReference type="NCBIfam" id="TIGR02665">
    <property type="entry name" value="molyb_mobA"/>
    <property type="match status" value="1"/>
</dbReference>
<dbReference type="PANTHER" id="PTHR19136:SF81">
    <property type="entry name" value="MOLYBDENUM COFACTOR GUANYLYLTRANSFERASE"/>
    <property type="match status" value="1"/>
</dbReference>
<comment type="similarity">
    <text evidence="8">Belongs to the MobA family.</text>
</comment>
<feature type="binding site" evidence="8">
    <location>
        <position position="121"/>
    </location>
    <ligand>
        <name>Mg(2+)</name>
        <dbReference type="ChEBI" id="CHEBI:18420"/>
    </ligand>
</feature>
<proteinExistence type="inferred from homology"/>
<accession>A0A2S0UP80</accession>
<gene>
    <name evidence="8" type="primary">mobA</name>
    <name evidence="10" type="ORF">HYN69_14830</name>
</gene>
<keyword evidence="11" id="KW-1185">Reference proteome</keyword>